<dbReference type="FunFam" id="3.10.50.10:FF:000001">
    <property type="entry name" value="Chitinase 3-like 1"/>
    <property type="match status" value="1"/>
</dbReference>
<proteinExistence type="inferred from homology"/>
<dbReference type="Gene3D" id="3.10.50.10">
    <property type="match status" value="1"/>
</dbReference>
<dbReference type="PANTHER" id="PTHR11177:SF317">
    <property type="entry name" value="CHITINASE 12-RELATED"/>
    <property type="match status" value="1"/>
</dbReference>
<dbReference type="GO" id="GO:0006032">
    <property type="term" value="P:chitin catabolic process"/>
    <property type="evidence" value="ECO:0007669"/>
    <property type="project" value="TreeGrafter"/>
</dbReference>
<dbReference type="AlphaFoldDB" id="A0A7M5X7H8"/>
<keyword evidence="3 4" id="KW-0326">Glycosidase</keyword>
<dbReference type="InterPro" id="IPR029070">
    <property type="entry name" value="Chitinase_insertion_sf"/>
</dbReference>
<dbReference type="Proteomes" id="UP000594262">
    <property type="component" value="Unplaced"/>
</dbReference>
<keyword evidence="2" id="KW-1015">Disulfide bond</keyword>
<feature type="chain" id="PRO_5029817361" description="GH18 domain-containing protein" evidence="6">
    <location>
        <begin position="17"/>
        <end position="360"/>
    </location>
</feature>
<keyword evidence="6" id="KW-0732">Signal</keyword>
<reference evidence="8" key="1">
    <citation type="submission" date="2021-01" db="UniProtKB">
        <authorList>
            <consortium name="EnsemblMetazoa"/>
        </authorList>
    </citation>
    <scope>IDENTIFICATION</scope>
</reference>
<evidence type="ECO:0000313" key="9">
    <source>
        <dbReference type="Proteomes" id="UP000594262"/>
    </source>
</evidence>
<dbReference type="SMART" id="SM00636">
    <property type="entry name" value="Glyco_18"/>
    <property type="match status" value="1"/>
</dbReference>
<dbReference type="InterPro" id="IPR001223">
    <property type="entry name" value="Glyco_hydro18_cat"/>
</dbReference>
<comment type="similarity">
    <text evidence="5">Belongs to the glycosyl hydrolase 18 family.</text>
</comment>
<dbReference type="PROSITE" id="PS01095">
    <property type="entry name" value="GH18_1"/>
    <property type="match status" value="1"/>
</dbReference>
<keyword evidence="9" id="KW-1185">Reference proteome</keyword>
<keyword evidence="1 4" id="KW-0378">Hydrolase</keyword>
<evidence type="ECO:0000256" key="2">
    <source>
        <dbReference type="ARBA" id="ARBA00023157"/>
    </source>
</evidence>
<dbReference type="Gene3D" id="3.20.20.80">
    <property type="entry name" value="Glycosidases"/>
    <property type="match status" value="1"/>
</dbReference>
<dbReference type="GO" id="GO:0005576">
    <property type="term" value="C:extracellular region"/>
    <property type="evidence" value="ECO:0007669"/>
    <property type="project" value="TreeGrafter"/>
</dbReference>
<dbReference type="PANTHER" id="PTHR11177">
    <property type="entry name" value="CHITINASE"/>
    <property type="match status" value="1"/>
</dbReference>
<name>A0A7M5X7H8_9CNID</name>
<dbReference type="SUPFAM" id="SSF51445">
    <property type="entry name" value="(Trans)glycosidases"/>
    <property type="match status" value="1"/>
</dbReference>
<evidence type="ECO:0000256" key="6">
    <source>
        <dbReference type="SAM" id="SignalP"/>
    </source>
</evidence>
<evidence type="ECO:0000256" key="5">
    <source>
        <dbReference type="RuleBase" id="RU004453"/>
    </source>
</evidence>
<dbReference type="OrthoDB" id="6021722at2759"/>
<accession>A0A7M5X7H8</accession>
<dbReference type="EnsemblMetazoa" id="CLYHEMT019049.1">
    <property type="protein sequence ID" value="CLYHEMP019049.1"/>
    <property type="gene ID" value="CLYHEMG019049"/>
</dbReference>
<dbReference type="InterPro" id="IPR017853">
    <property type="entry name" value="GH"/>
</dbReference>
<evidence type="ECO:0000256" key="3">
    <source>
        <dbReference type="ARBA" id="ARBA00023295"/>
    </source>
</evidence>
<dbReference type="PROSITE" id="PS51910">
    <property type="entry name" value="GH18_2"/>
    <property type="match status" value="1"/>
</dbReference>
<dbReference type="GO" id="GO:0008061">
    <property type="term" value="F:chitin binding"/>
    <property type="evidence" value="ECO:0007669"/>
    <property type="project" value="InterPro"/>
</dbReference>
<sequence>ILKISLLFAFVIATQAYVRVCYYTNWSQYRSGLATYKLSRDYQDGLCTHLIFSFGKVVSSGNGYTIAPYEWNDQSALYKEMQDLKKRDSGLKTLLAIGGWTHGSEGFKQMVSTKANRDRFVTNSLKYIKQYGFDGLDIDWEFPAARGSPAGDRQRFSSLCKELADVYHREGLLVTAAVKAAANAVYNNYEVAEISRSLDFINLMTYDLYGSWDNRLGHHTNTDENARPENIHYTVKQWLDQGASPDKLVLGLASYGRSFTLKNNCQINPGTPATIGSTGPHTREKGFLAYYEICKMNFQNHVCTESSPAKAPYGSSGDQWVGYDDQQSIVYKIQNVMKKHNLKGYMFWALDLDDFSGKFC</sequence>
<evidence type="ECO:0000256" key="1">
    <source>
        <dbReference type="ARBA" id="ARBA00022801"/>
    </source>
</evidence>
<protein>
    <recommendedName>
        <fullName evidence="7">GH18 domain-containing protein</fullName>
    </recommendedName>
</protein>
<dbReference type="Pfam" id="PF00704">
    <property type="entry name" value="Glyco_hydro_18"/>
    <property type="match status" value="1"/>
</dbReference>
<organism evidence="8 9">
    <name type="scientific">Clytia hemisphaerica</name>
    <dbReference type="NCBI Taxonomy" id="252671"/>
    <lineage>
        <taxon>Eukaryota</taxon>
        <taxon>Metazoa</taxon>
        <taxon>Cnidaria</taxon>
        <taxon>Hydrozoa</taxon>
        <taxon>Hydroidolina</taxon>
        <taxon>Leptothecata</taxon>
        <taxon>Obeliida</taxon>
        <taxon>Clytiidae</taxon>
        <taxon>Clytia</taxon>
    </lineage>
</organism>
<dbReference type="GO" id="GO:0005975">
    <property type="term" value="P:carbohydrate metabolic process"/>
    <property type="evidence" value="ECO:0007669"/>
    <property type="project" value="InterPro"/>
</dbReference>
<evidence type="ECO:0000313" key="8">
    <source>
        <dbReference type="EnsemblMetazoa" id="CLYHEMP019049.1"/>
    </source>
</evidence>
<dbReference type="InterPro" id="IPR001579">
    <property type="entry name" value="Glyco_hydro_18_chit_AS"/>
</dbReference>
<dbReference type="GO" id="GO:0004568">
    <property type="term" value="F:chitinase activity"/>
    <property type="evidence" value="ECO:0007669"/>
    <property type="project" value="TreeGrafter"/>
</dbReference>
<evidence type="ECO:0000259" key="7">
    <source>
        <dbReference type="PROSITE" id="PS51910"/>
    </source>
</evidence>
<feature type="domain" description="GH18" evidence="7">
    <location>
        <begin position="17"/>
        <end position="360"/>
    </location>
</feature>
<dbReference type="SUPFAM" id="SSF54556">
    <property type="entry name" value="Chitinase insertion domain"/>
    <property type="match status" value="1"/>
</dbReference>
<evidence type="ECO:0000256" key="4">
    <source>
        <dbReference type="RuleBase" id="RU000489"/>
    </source>
</evidence>
<dbReference type="InterPro" id="IPR011583">
    <property type="entry name" value="Chitinase_II/V-like_cat"/>
</dbReference>
<feature type="signal peptide" evidence="6">
    <location>
        <begin position="1"/>
        <end position="16"/>
    </location>
</feature>
<dbReference type="InterPro" id="IPR050314">
    <property type="entry name" value="Glycosyl_Hydrlase_18"/>
</dbReference>